<name>A0A177EPX6_9EURO</name>
<dbReference type="OrthoDB" id="5417750at2759"/>
<organism evidence="1 2">
    <name type="scientific">Fonsecaea monophora</name>
    <dbReference type="NCBI Taxonomy" id="254056"/>
    <lineage>
        <taxon>Eukaryota</taxon>
        <taxon>Fungi</taxon>
        <taxon>Dikarya</taxon>
        <taxon>Ascomycota</taxon>
        <taxon>Pezizomycotina</taxon>
        <taxon>Eurotiomycetes</taxon>
        <taxon>Chaetothyriomycetidae</taxon>
        <taxon>Chaetothyriales</taxon>
        <taxon>Herpotrichiellaceae</taxon>
        <taxon>Fonsecaea</taxon>
    </lineage>
</organism>
<keyword evidence="2" id="KW-1185">Reference proteome</keyword>
<dbReference type="Proteomes" id="UP000077002">
    <property type="component" value="Unassembled WGS sequence"/>
</dbReference>
<dbReference type="GeneID" id="34606899"/>
<proteinExistence type="predicted"/>
<gene>
    <name evidence="1" type="ORF">AYO21_11812</name>
</gene>
<accession>A0A177EPX6</accession>
<evidence type="ECO:0000313" key="2">
    <source>
        <dbReference type="Proteomes" id="UP000077002"/>
    </source>
</evidence>
<dbReference type="RefSeq" id="XP_022505996.1">
    <property type="nucleotide sequence ID" value="XM_022661695.1"/>
</dbReference>
<comment type="caution">
    <text evidence="1">The sequence shown here is derived from an EMBL/GenBank/DDBJ whole genome shotgun (WGS) entry which is preliminary data.</text>
</comment>
<evidence type="ECO:0000313" key="1">
    <source>
        <dbReference type="EMBL" id="OAG34044.1"/>
    </source>
</evidence>
<protein>
    <submittedName>
        <fullName evidence="1">Uncharacterized protein</fullName>
    </submittedName>
</protein>
<reference evidence="1 2" key="1">
    <citation type="submission" date="2016-03" db="EMBL/GenBank/DDBJ databases">
        <title>Draft genome sequence of the Fonsecaea monophora CBS 269.37.</title>
        <authorList>
            <person name="Bombassaro A."/>
            <person name="Vinicius W.A."/>
            <person name="De Hoog S."/>
            <person name="Sun J."/>
            <person name="Souza E.M."/>
            <person name="Raittz R.T."/>
            <person name="Costa F."/>
            <person name="Leao A.C."/>
            <person name="Tadra-Sfeir M.Z."/>
            <person name="Baura V."/>
            <person name="Balsanelli E."/>
            <person name="Pedrosa F.O."/>
            <person name="Moreno L.F."/>
            <person name="Steffens M.B."/>
            <person name="Xi L."/>
            <person name="Bocca A.L."/>
            <person name="Felipe M.S."/>
            <person name="Teixeira M."/>
            <person name="Telles Filho F.Q."/>
            <person name="Azevedo C.M."/>
            <person name="Gomes R."/>
            <person name="Vicente V.A."/>
        </authorList>
    </citation>
    <scope>NUCLEOTIDE SEQUENCE [LARGE SCALE GENOMIC DNA]</scope>
    <source>
        <strain evidence="1 2">CBS 269.37</strain>
    </source>
</reference>
<dbReference type="AlphaFoldDB" id="A0A177EPX6"/>
<sequence length="217" mass="24825">MAVIEAANHPSDSNFKKSLYEPMELIECHHWYLGLLYDNNVLSTGTSAGNESPELRNRYPNAVCTTRTIELAQMLMPVFTYAYGSWILRCMGFTSMITDDELYSILRLWRNMNETNIPTVHVFEEVHVVSISIAIASGTLIRPVRMLVNNRQIVGEGPFVDSMCVYRSDTMRFISKLFPDPTIEPEQFVWTIAKCIDYNMYTMEPRASLAVQMLCSP</sequence>
<dbReference type="EMBL" id="LVKK01000185">
    <property type="protein sequence ID" value="OAG34044.1"/>
    <property type="molecule type" value="Genomic_DNA"/>
</dbReference>